<dbReference type="STRING" id="1630.SAMN05216514_10670"/>
<evidence type="ECO:0000256" key="3">
    <source>
        <dbReference type="SAM" id="SignalP"/>
    </source>
</evidence>
<dbReference type="Gene3D" id="2.60.40.1140">
    <property type="entry name" value="Collagen-binding surface protein Cna, B-type domain"/>
    <property type="match status" value="2"/>
</dbReference>
<dbReference type="SUPFAM" id="SSF49478">
    <property type="entry name" value="Cna protein B-type domain"/>
    <property type="match status" value="2"/>
</dbReference>
<gene>
    <name evidence="5" type="ORF">SAMN04487759_11215</name>
</gene>
<dbReference type="InterPro" id="IPR041033">
    <property type="entry name" value="SpaA_PFL_dom_1"/>
</dbReference>
<feature type="chain" id="PRO_5038554258" evidence="3">
    <location>
        <begin position="25"/>
        <end position="1234"/>
    </location>
</feature>
<dbReference type="GO" id="GO:0005576">
    <property type="term" value="C:extracellular region"/>
    <property type="evidence" value="ECO:0007669"/>
    <property type="project" value="TreeGrafter"/>
</dbReference>
<dbReference type="EMBL" id="FNNF01000012">
    <property type="protein sequence ID" value="SDW38564.1"/>
    <property type="molecule type" value="Genomic_DNA"/>
</dbReference>
<evidence type="ECO:0000313" key="6">
    <source>
        <dbReference type="Proteomes" id="UP000182429"/>
    </source>
</evidence>
<evidence type="ECO:0000256" key="1">
    <source>
        <dbReference type="SAM" id="MobiDB-lite"/>
    </source>
</evidence>
<evidence type="ECO:0000256" key="2">
    <source>
        <dbReference type="SAM" id="Phobius"/>
    </source>
</evidence>
<evidence type="ECO:0000313" key="5">
    <source>
        <dbReference type="EMBL" id="SDW38564.1"/>
    </source>
</evidence>
<dbReference type="Proteomes" id="UP000182429">
    <property type="component" value="Unassembled WGS sequence"/>
</dbReference>
<keyword evidence="2" id="KW-0812">Transmembrane</keyword>
<dbReference type="NCBIfam" id="TIGR02148">
    <property type="entry name" value="Fibro_Slime"/>
    <property type="match status" value="1"/>
</dbReference>
<dbReference type="NCBIfam" id="TIGR01167">
    <property type="entry name" value="LPXTG_anchor"/>
    <property type="match status" value="1"/>
</dbReference>
<dbReference type="OrthoDB" id="2056845at2"/>
<dbReference type="InterPro" id="IPR051154">
    <property type="entry name" value="Prespore-cell_inducing_factor"/>
</dbReference>
<dbReference type="PROSITE" id="PS51820">
    <property type="entry name" value="PA14"/>
    <property type="match status" value="1"/>
</dbReference>
<reference evidence="5 6" key="1">
    <citation type="submission" date="2016-10" db="EMBL/GenBank/DDBJ databases">
        <authorList>
            <person name="de Groot N.N."/>
        </authorList>
    </citation>
    <scope>NUCLEOTIDE SEQUENCE [LARGE SCALE GENOMIC DNA]</scope>
    <source>
        <strain evidence="5 6">S3b</strain>
    </source>
</reference>
<keyword evidence="2" id="KW-1133">Transmembrane helix</keyword>
<keyword evidence="3" id="KW-0732">Signal</keyword>
<name>A0A1H2T5P5_9FIRM</name>
<dbReference type="InterPro" id="IPR013783">
    <property type="entry name" value="Ig-like_fold"/>
</dbReference>
<dbReference type="RefSeq" id="WP_074686211.1">
    <property type="nucleotide sequence ID" value="NZ_FNNF01000012.1"/>
</dbReference>
<dbReference type="InterPro" id="IPR055382">
    <property type="entry name" value="DUF7601"/>
</dbReference>
<dbReference type="AlphaFoldDB" id="A0A1H2T5P5"/>
<feature type="transmembrane region" description="Helical" evidence="2">
    <location>
        <begin position="1202"/>
        <end position="1224"/>
    </location>
</feature>
<feature type="region of interest" description="Disordered" evidence="1">
    <location>
        <begin position="33"/>
        <end position="69"/>
    </location>
</feature>
<dbReference type="InterPro" id="IPR011874">
    <property type="entry name" value="Fibro_Slime"/>
</dbReference>
<feature type="domain" description="PA14" evidence="4">
    <location>
        <begin position="380"/>
        <end position="557"/>
    </location>
</feature>
<dbReference type="PANTHER" id="PTHR31137">
    <property type="entry name" value="PROTEIN PSIB-RELATED-RELATED"/>
    <property type="match status" value="1"/>
</dbReference>
<dbReference type="Gene3D" id="2.60.40.10">
    <property type="entry name" value="Immunoglobulins"/>
    <property type="match status" value="1"/>
</dbReference>
<sequence>MNKKRATIVLVVLLAMLFSSMLTMNNQTVVSAEEVTTEESQDKKSEETSENKTEEKKKESAPLEASTDDVKVTVTFNDDANIPEGTKLTVKQYSEKDENYDKKMSEVEDYLLKKKTKTKKYEIETFDLFDISLIHNDKEIEPDNNVSVTLSYTNKDIESKKKLKMIHFVNDEIEEVEIKKSTLEDGEVTLQFDTDSFSDYALSSVQENNVKAGPALKAPPNGQITTADSRADGITINLFDYYGEIDGRSLDDGGNVPTQYGGYSVPGDYQIGINQGRTLQFTSYGQTGRTLNHFTGANNPQRTGIVNQRLGSDGYPVLSNNSTLDTDGSSLNYLFNTNNISGAKTVYRNVSYLMTKDQNGKYSYDSNKNYAYYNPSQGDNGNFAVYNDTYNTTTNNSNYKIGFFPLTPYDSSKTRVDNENGHRYYNHHFGMHMNATFAIPADGKVNGQDVIYEYSGDDDMWLYIDDVLVLDIGGIHEPVHGTINFRTGQVTTWPQNRPNNKTVTSLQAIFRQQGITWKNDTDHKLDMFYLERGGQYSNLSMTLNIPITKTVTVKKEIEGDMSDEYLDKEFSFIAYVDKGDGNYVPYKGMIEIGTTTTEVSDGEFKLKPTQSAKLLDMKTSWKYRIVETGLDGNTFSGVVIDSDGTVTRSLQEGEENQVATSPNQDVSSVNEMIFTNKIREEHGDIHVGKKWKGDEGANRPSSIRFQLYRIKNGDEEHKELYTDKNGVSTFELNSSNWNKVFSQLLRKSGSDEYTYVVQEISVPEGYVDTYTSEDASNHGMNLFITNTKETSVSYEKKWEKADGSPLTQNIPDEVKVQLYQYRMKGEKTTIENPVEMKKVTFRTTYKGTVGGSGSNQADASTQTGDYTLTQYVQKNGSIRFTIYSFRESFGLLNIQSSNGNLRKIRESVSRYYSYKENNTWKGMVYETTYELSNVSDDTTITANMIGWLNYIGSQSSVAATMDIRNITITNPTNVDTTDVYTMPTPPSTMPEEGSEGLVKYGDERVLNSQMNWKDIVNGLPVQTIINGETYYYFYYVKEVKAPAGFSVSYEGNNGTGQSVIIKNIKDYFPMTFKKIDSTDNSKVLEGATFSLYKDEDCTQIVTFYSDENMQQEATTFTTGSDGKFTVYGLKEGTYYLKEVSAPSGYYLIDHPLKITMDLEGVITIDDKDKDVVQVLVNESNVSDITVVVKDSPLYYLPNSGGIGTHIFTMIGTMLIALAATFYIVNKRNEEGDVS</sequence>
<dbReference type="Pfam" id="PF24547">
    <property type="entry name" value="DUF7601"/>
    <property type="match status" value="1"/>
</dbReference>
<feature type="compositionally biased region" description="Basic and acidic residues" evidence="1">
    <location>
        <begin position="40"/>
        <end position="61"/>
    </location>
</feature>
<evidence type="ECO:0000259" key="4">
    <source>
        <dbReference type="PROSITE" id="PS51820"/>
    </source>
</evidence>
<keyword evidence="2" id="KW-0472">Membrane</keyword>
<protein>
    <submittedName>
        <fullName evidence="5">LPXTG-motif cell wall anchor domain-containing protein/fibro-slime domain-containing protein</fullName>
    </submittedName>
</protein>
<proteinExistence type="predicted"/>
<dbReference type="InterPro" id="IPR037524">
    <property type="entry name" value="PA14/GLEYA"/>
</dbReference>
<accession>A0A1H2T5P5</accession>
<organism evidence="5 6">
    <name type="scientific">Kandleria vitulina</name>
    <dbReference type="NCBI Taxonomy" id="1630"/>
    <lineage>
        <taxon>Bacteria</taxon>
        <taxon>Bacillati</taxon>
        <taxon>Bacillota</taxon>
        <taxon>Erysipelotrichia</taxon>
        <taxon>Erysipelotrichales</taxon>
        <taxon>Coprobacillaceae</taxon>
        <taxon>Kandleria</taxon>
    </lineage>
</organism>
<dbReference type="Pfam" id="PF17802">
    <property type="entry name" value="SpaA"/>
    <property type="match status" value="1"/>
</dbReference>
<feature type="signal peptide" evidence="3">
    <location>
        <begin position="1"/>
        <end position="24"/>
    </location>
</feature>